<proteinExistence type="predicted"/>
<reference evidence="2" key="1">
    <citation type="submission" date="2017-09" db="EMBL/GenBank/DDBJ databases">
        <title>Depth-based differentiation of microbial function through sediment-hosted aquifers and enrichment of novel symbionts in the deep terrestrial subsurface.</title>
        <authorList>
            <person name="Probst A.J."/>
            <person name="Ladd B."/>
            <person name="Jarett J.K."/>
            <person name="Geller-Mcgrath D.E."/>
            <person name="Sieber C.M.K."/>
            <person name="Emerson J.B."/>
            <person name="Anantharaman K."/>
            <person name="Thomas B.C."/>
            <person name="Malmstrom R."/>
            <person name="Stieglmeier M."/>
            <person name="Klingl A."/>
            <person name="Woyke T."/>
            <person name="Ryan C.M."/>
            <person name="Banfield J.F."/>
        </authorList>
    </citation>
    <scope>NUCLEOTIDE SEQUENCE [LARGE SCALE GENOMIC DNA]</scope>
</reference>
<dbReference type="Proteomes" id="UP000229385">
    <property type="component" value="Unassembled WGS sequence"/>
</dbReference>
<evidence type="ECO:0000313" key="1">
    <source>
        <dbReference type="EMBL" id="PJA46163.1"/>
    </source>
</evidence>
<dbReference type="EMBL" id="PFWU01000009">
    <property type="protein sequence ID" value="PJA46163.1"/>
    <property type="molecule type" value="Genomic_DNA"/>
</dbReference>
<protein>
    <submittedName>
        <fullName evidence="1">Uncharacterized protein</fullName>
    </submittedName>
</protein>
<organism evidence="1 2">
    <name type="scientific">Candidatus Uhrbacteria bacterium CG_4_9_14_3_um_filter_50_9</name>
    <dbReference type="NCBI Taxonomy" id="1975035"/>
    <lineage>
        <taxon>Bacteria</taxon>
        <taxon>Candidatus Uhriibacteriota</taxon>
    </lineage>
</organism>
<gene>
    <name evidence="1" type="ORF">CO174_00790</name>
</gene>
<name>A0A2M7XE56_9BACT</name>
<comment type="caution">
    <text evidence="1">The sequence shown here is derived from an EMBL/GenBank/DDBJ whole genome shotgun (WGS) entry which is preliminary data.</text>
</comment>
<evidence type="ECO:0000313" key="2">
    <source>
        <dbReference type="Proteomes" id="UP000229385"/>
    </source>
</evidence>
<dbReference type="AlphaFoldDB" id="A0A2M7XE56"/>
<accession>A0A2M7XE56</accession>
<sequence>MAPNIVTRETLLIRFLSELPPMAHNELKLAVNAFVTSFEAKRASVYGRDEMYQTYLKLADQILNYAIKEGEILY</sequence>